<keyword evidence="7" id="KW-1185">Reference proteome</keyword>
<evidence type="ECO:0000259" key="4">
    <source>
        <dbReference type="PROSITE" id="PS50097"/>
    </source>
</evidence>
<dbReference type="PANTHER" id="PTHR26379:SF355">
    <property type="entry name" value="BTB DOMAIN-CONTAINING PROTEIN"/>
    <property type="match status" value="1"/>
</dbReference>
<comment type="similarity">
    <text evidence="2">Belongs to the Tdpoz family.</text>
</comment>
<accession>A0A835ALW8</accession>
<dbReference type="PANTHER" id="PTHR26379">
    <property type="entry name" value="BTB/POZ AND MATH DOMAIN-CONTAINING PROTEIN 1"/>
    <property type="match status" value="1"/>
</dbReference>
<feature type="region of interest" description="Disordered" evidence="3">
    <location>
        <begin position="212"/>
        <end position="231"/>
    </location>
</feature>
<dbReference type="AlphaFoldDB" id="A0A835ALW8"/>
<dbReference type="OrthoDB" id="6359816at2759"/>
<feature type="domain" description="MATH" evidence="5">
    <location>
        <begin position="72"/>
        <end position="203"/>
    </location>
</feature>
<evidence type="ECO:0000256" key="2">
    <source>
        <dbReference type="ARBA" id="ARBA00010846"/>
    </source>
</evidence>
<dbReference type="SUPFAM" id="SSF49599">
    <property type="entry name" value="TRAF domain-like"/>
    <property type="match status" value="1"/>
</dbReference>
<dbReference type="InterPro" id="IPR011333">
    <property type="entry name" value="SKP1/BTB/POZ_sf"/>
</dbReference>
<dbReference type="Gene3D" id="2.60.210.10">
    <property type="entry name" value="Apoptosis, Tumor Necrosis Factor Receptor Associated Protein 2, Chain A"/>
    <property type="match status" value="1"/>
</dbReference>
<evidence type="ECO:0000313" key="6">
    <source>
        <dbReference type="EMBL" id="KAF8667624.1"/>
    </source>
</evidence>
<dbReference type="Gene3D" id="3.30.710.10">
    <property type="entry name" value="Potassium Channel Kv1.1, Chain A"/>
    <property type="match status" value="1"/>
</dbReference>
<gene>
    <name evidence="6" type="ORF">HU200_052829</name>
</gene>
<dbReference type="InterPro" id="IPR002083">
    <property type="entry name" value="MATH/TRAF_dom"/>
</dbReference>
<organism evidence="6 7">
    <name type="scientific">Digitaria exilis</name>
    <dbReference type="NCBI Taxonomy" id="1010633"/>
    <lineage>
        <taxon>Eukaryota</taxon>
        <taxon>Viridiplantae</taxon>
        <taxon>Streptophyta</taxon>
        <taxon>Embryophyta</taxon>
        <taxon>Tracheophyta</taxon>
        <taxon>Spermatophyta</taxon>
        <taxon>Magnoliopsida</taxon>
        <taxon>Liliopsida</taxon>
        <taxon>Poales</taxon>
        <taxon>Poaceae</taxon>
        <taxon>PACMAD clade</taxon>
        <taxon>Panicoideae</taxon>
        <taxon>Panicodae</taxon>
        <taxon>Paniceae</taxon>
        <taxon>Anthephorinae</taxon>
        <taxon>Digitaria</taxon>
    </lineage>
</organism>
<evidence type="ECO:0000259" key="5">
    <source>
        <dbReference type="PROSITE" id="PS50144"/>
    </source>
</evidence>
<feature type="domain" description="BTB" evidence="4">
    <location>
        <begin position="253"/>
        <end position="326"/>
    </location>
</feature>
<dbReference type="PROSITE" id="PS50144">
    <property type="entry name" value="MATH"/>
    <property type="match status" value="1"/>
</dbReference>
<dbReference type="EMBL" id="JACEFO010002299">
    <property type="protein sequence ID" value="KAF8667624.1"/>
    <property type="molecule type" value="Genomic_DNA"/>
</dbReference>
<dbReference type="InterPro" id="IPR056423">
    <property type="entry name" value="BACK_BPM_SPOP"/>
</dbReference>
<name>A0A835ALW8_9POAL</name>
<comment type="caution">
    <text evidence="6">The sequence shown here is derived from an EMBL/GenBank/DDBJ whole genome shotgun (WGS) entry which is preliminary data.</text>
</comment>
<dbReference type="CDD" id="cd00121">
    <property type="entry name" value="MATH"/>
    <property type="match status" value="1"/>
</dbReference>
<dbReference type="Proteomes" id="UP000636709">
    <property type="component" value="Unassembled WGS sequence"/>
</dbReference>
<dbReference type="SMART" id="SM00225">
    <property type="entry name" value="BTB"/>
    <property type="match status" value="1"/>
</dbReference>
<reference evidence="6" key="1">
    <citation type="submission" date="2020-07" db="EMBL/GenBank/DDBJ databases">
        <title>Genome sequence and genetic diversity analysis of an under-domesticated orphan crop, white fonio (Digitaria exilis).</title>
        <authorList>
            <person name="Bennetzen J.L."/>
            <person name="Chen S."/>
            <person name="Ma X."/>
            <person name="Wang X."/>
            <person name="Yssel A.E.J."/>
            <person name="Chaluvadi S.R."/>
            <person name="Johnson M."/>
            <person name="Gangashetty P."/>
            <person name="Hamidou F."/>
            <person name="Sanogo M.D."/>
            <person name="Zwaenepoel A."/>
            <person name="Wallace J."/>
            <person name="Van De Peer Y."/>
            <person name="Van Deynze A."/>
        </authorList>
    </citation>
    <scope>NUCLEOTIDE SEQUENCE</scope>
    <source>
        <tissue evidence="6">Leaves</tissue>
    </source>
</reference>
<dbReference type="InterPro" id="IPR045005">
    <property type="entry name" value="BPM1-6"/>
</dbReference>
<dbReference type="Pfam" id="PF22486">
    <property type="entry name" value="MATH_2"/>
    <property type="match status" value="1"/>
</dbReference>
<dbReference type="Pfam" id="PF24570">
    <property type="entry name" value="BACK_BPM_SPOP"/>
    <property type="match status" value="1"/>
</dbReference>
<protein>
    <submittedName>
        <fullName evidence="6">Uncharacterized protein</fullName>
    </submittedName>
</protein>
<sequence>MNRKDGDHFQRILHSPQARTSRARHILSSRDRSLSLRAKCQPTAMATTAAMLSAAARRFSRSASTIGRREVTHSHILTIDGYEASRKIPRNWWSRSPPFEAVGHRWTIKYFPNVASCCFDGHVSFFLELEVDSFYGVHRITDPVEFKFSLLDRAGNAVHTRGVEGHVFSEATKVYGVREFMAWKDLAKSGCVKDDAFTVICDITISQDWTKVDDEEDTGGGGGAATPATPRVVVPPSNLCEHMNDLLWKKQGADVTIHVGEESFDAHGWLLMARSPVFEAELLATPASKEKLPGGVRRRVEIKGVEPKVFKAMLHFMYTDALPEMEEETVVAMAQGLLAAANGFKLERLKAMCEEILCRHIDVSSVAVTLAVAEENGCHALKAACLEFIARPGNMKKVMETEGFEKTKDRCLAGMLDVVMKQLAS</sequence>
<dbReference type="SUPFAM" id="SSF54695">
    <property type="entry name" value="POZ domain"/>
    <property type="match status" value="1"/>
</dbReference>
<dbReference type="InterPro" id="IPR000210">
    <property type="entry name" value="BTB/POZ_dom"/>
</dbReference>
<evidence type="ECO:0000313" key="7">
    <source>
        <dbReference type="Proteomes" id="UP000636709"/>
    </source>
</evidence>
<dbReference type="InterPro" id="IPR008974">
    <property type="entry name" value="TRAF-like"/>
</dbReference>
<dbReference type="PROSITE" id="PS50097">
    <property type="entry name" value="BTB"/>
    <property type="match status" value="1"/>
</dbReference>
<dbReference type="GO" id="GO:0016567">
    <property type="term" value="P:protein ubiquitination"/>
    <property type="evidence" value="ECO:0007669"/>
    <property type="project" value="InterPro"/>
</dbReference>
<dbReference type="Pfam" id="PF00651">
    <property type="entry name" value="BTB"/>
    <property type="match status" value="1"/>
</dbReference>
<evidence type="ECO:0000256" key="3">
    <source>
        <dbReference type="SAM" id="MobiDB-lite"/>
    </source>
</evidence>
<proteinExistence type="inferred from homology"/>
<comment type="pathway">
    <text evidence="1">Protein modification; protein ubiquitination.</text>
</comment>
<evidence type="ECO:0000256" key="1">
    <source>
        <dbReference type="ARBA" id="ARBA00004906"/>
    </source>
</evidence>
<dbReference type="Gene3D" id="6.10.250.3030">
    <property type="match status" value="1"/>
</dbReference>